<accession>A0AAQ5ZEU5</accession>
<dbReference type="GO" id="GO:0006357">
    <property type="term" value="P:regulation of transcription by RNA polymerase II"/>
    <property type="evidence" value="ECO:0007669"/>
    <property type="project" value="TreeGrafter"/>
</dbReference>
<evidence type="ECO:0000313" key="12">
    <source>
        <dbReference type="Ensembl" id="ENSAOCP00000062896.1"/>
    </source>
</evidence>
<dbReference type="AlphaFoldDB" id="A0AAQ5ZEU5"/>
<reference evidence="12" key="3">
    <citation type="submission" date="2025-09" db="UniProtKB">
        <authorList>
            <consortium name="Ensembl"/>
        </authorList>
    </citation>
    <scope>IDENTIFICATION</scope>
</reference>
<keyword evidence="2" id="KW-0597">Phosphoprotein</keyword>
<dbReference type="Proteomes" id="UP001501940">
    <property type="component" value="Chromosome 4"/>
</dbReference>
<evidence type="ECO:0000256" key="6">
    <source>
        <dbReference type="ARBA" id="ARBA00022833"/>
    </source>
</evidence>
<dbReference type="FunFam" id="3.30.40.10:FF:000053">
    <property type="entry name" value="protein AF-10 isoform X2"/>
    <property type="match status" value="1"/>
</dbReference>
<dbReference type="InterPro" id="IPR019787">
    <property type="entry name" value="Znf_PHD-finger"/>
</dbReference>
<dbReference type="GO" id="GO:0005634">
    <property type="term" value="C:nucleus"/>
    <property type="evidence" value="ECO:0007669"/>
    <property type="project" value="UniProtKB-SubCell"/>
</dbReference>
<keyword evidence="5 8" id="KW-0863">Zinc-finger</keyword>
<evidence type="ECO:0000256" key="3">
    <source>
        <dbReference type="ARBA" id="ARBA00022723"/>
    </source>
</evidence>
<organism evidence="12 13">
    <name type="scientific">Amphiprion ocellaris</name>
    <name type="common">Clown anemonefish</name>
    <dbReference type="NCBI Taxonomy" id="80972"/>
    <lineage>
        <taxon>Eukaryota</taxon>
        <taxon>Metazoa</taxon>
        <taxon>Chordata</taxon>
        <taxon>Craniata</taxon>
        <taxon>Vertebrata</taxon>
        <taxon>Euteleostomi</taxon>
        <taxon>Actinopterygii</taxon>
        <taxon>Neopterygii</taxon>
        <taxon>Teleostei</taxon>
        <taxon>Neoteleostei</taxon>
        <taxon>Acanthomorphata</taxon>
        <taxon>Ovalentaria</taxon>
        <taxon>Pomacentridae</taxon>
        <taxon>Amphiprion</taxon>
    </lineage>
</organism>
<dbReference type="SMART" id="SM00249">
    <property type="entry name" value="PHD"/>
    <property type="match status" value="2"/>
</dbReference>
<dbReference type="Pfam" id="PF13832">
    <property type="entry name" value="zf-HC5HC2H_2"/>
    <property type="match status" value="1"/>
</dbReference>
<sequence>MREMVGGCCVCSDERGWAENPLVYCDGHGCSVAVHQACYGIVQVPTGPWFCRKCESQERAARVRCELCPHKDGALKRTDSGGWAHVVCALYIPEVQFANVLTMEPIILQYVPHERYIKTCYICEDHGRESKAACGACMTCNRQGCRQAFHVTCAQMAGLLCEEEGPEADNVKYCGYCKHHYNKMVKKKTHNKSTLISSFSHSRGRSSSPSQEKQHHHHRQRKVSTSVDAFMGCGPIVLYALETMNEMTRKHL</sequence>
<dbReference type="InterPro" id="IPR034732">
    <property type="entry name" value="EPHD"/>
</dbReference>
<dbReference type="InterPro" id="IPR011011">
    <property type="entry name" value="Znf_FYVE_PHD"/>
</dbReference>
<feature type="region of interest" description="Disordered" evidence="9">
    <location>
        <begin position="196"/>
        <end position="224"/>
    </location>
</feature>
<evidence type="ECO:0000256" key="9">
    <source>
        <dbReference type="SAM" id="MobiDB-lite"/>
    </source>
</evidence>
<evidence type="ECO:0000259" key="10">
    <source>
        <dbReference type="PROSITE" id="PS50016"/>
    </source>
</evidence>
<dbReference type="GO" id="GO:0031491">
    <property type="term" value="F:nucleosome binding"/>
    <property type="evidence" value="ECO:0007669"/>
    <property type="project" value="UniProtKB-ARBA"/>
</dbReference>
<dbReference type="Gene3D" id="3.30.40.10">
    <property type="entry name" value="Zinc/RING finger domain, C3HC4 (zinc finger)"/>
    <property type="match status" value="2"/>
</dbReference>
<keyword evidence="6" id="KW-0862">Zinc</keyword>
<gene>
    <name evidence="12" type="primary">MLLT6</name>
</gene>
<keyword evidence="3" id="KW-0479">Metal-binding</keyword>
<proteinExistence type="predicted"/>
<reference evidence="12 13" key="1">
    <citation type="submission" date="2022-01" db="EMBL/GenBank/DDBJ databases">
        <title>A chromosome-scale genome assembly of the false clownfish, Amphiprion ocellaris.</title>
        <authorList>
            <person name="Ryu T."/>
        </authorList>
    </citation>
    <scope>NUCLEOTIDE SEQUENCE [LARGE SCALE GENOMIC DNA]</scope>
</reference>
<keyword evidence="7" id="KW-0539">Nucleus</keyword>
<dbReference type="GO" id="GO:0042393">
    <property type="term" value="F:histone binding"/>
    <property type="evidence" value="ECO:0007669"/>
    <property type="project" value="TreeGrafter"/>
</dbReference>
<dbReference type="Ensembl" id="ENSAOCT00000076403.1">
    <property type="protein sequence ID" value="ENSAOCP00000062896.1"/>
    <property type="gene ID" value="ENSAOCG00000014579.2"/>
</dbReference>
<dbReference type="PANTHER" id="PTHR13793:SF90">
    <property type="entry name" value="PROTEIN AF-17"/>
    <property type="match status" value="1"/>
</dbReference>
<dbReference type="PROSITE" id="PS51805">
    <property type="entry name" value="EPHD"/>
    <property type="match status" value="1"/>
</dbReference>
<dbReference type="PROSITE" id="PS50016">
    <property type="entry name" value="ZF_PHD_2"/>
    <property type="match status" value="1"/>
</dbReference>
<evidence type="ECO:0000256" key="7">
    <source>
        <dbReference type="ARBA" id="ARBA00023242"/>
    </source>
</evidence>
<feature type="domain" description="PHD-type" evidence="11">
    <location>
        <begin position="62"/>
        <end position="181"/>
    </location>
</feature>
<evidence type="ECO:0000256" key="8">
    <source>
        <dbReference type="PROSITE-ProRule" id="PRU00146"/>
    </source>
</evidence>
<comment type="subcellular location">
    <subcellularLocation>
        <location evidence="1">Nucleus</location>
    </subcellularLocation>
</comment>
<dbReference type="PANTHER" id="PTHR13793">
    <property type="entry name" value="PHD FINGER PROTEINS"/>
    <property type="match status" value="1"/>
</dbReference>
<dbReference type="Pfam" id="PF13831">
    <property type="entry name" value="PHD_2"/>
    <property type="match status" value="1"/>
</dbReference>
<keyword evidence="4" id="KW-0677">Repeat</keyword>
<evidence type="ECO:0000256" key="1">
    <source>
        <dbReference type="ARBA" id="ARBA00004123"/>
    </source>
</evidence>
<reference evidence="12" key="2">
    <citation type="submission" date="2025-08" db="UniProtKB">
        <authorList>
            <consortium name="Ensembl"/>
        </authorList>
    </citation>
    <scope>IDENTIFICATION</scope>
</reference>
<feature type="compositionally biased region" description="Low complexity" evidence="9">
    <location>
        <begin position="197"/>
        <end position="210"/>
    </location>
</feature>
<keyword evidence="13" id="KW-1185">Reference proteome</keyword>
<dbReference type="InterPro" id="IPR013083">
    <property type="entry name" value="Znf_RING/FYVE/PHD"/>
</dbReference>
<evidence type="ECO:0000313" key="13">
    <source>
        <dbReference type="Proteomes" id="UP001501940"/>
    </source>
</evidence>
<evidence type="ECO:0000256" key="4">
    <source>
        <dbReference type="ARBA" id="ARBA00022737"/>
    </source>
</evidence>
<dbReference type="InterPro" id="IPR001965">
    <property type="entry name" value="Znf_PHD"/>
</dbReference>
<dbReference type="SUPFAM" id="SSF57903">
    <property type="entry name" value="FYVE/PHD zinc finger"/>
    <property type="match status" value="1"/>
</dbReference>
<dbReference type="InterPro" id="IPR049781">
    <property type="entry name" value="AF10/AF17_PHD"/>
</dbReference>
<dbReference type="FunFam" id="3.30.40.10:FF:000042">
    <property type="entry name" value="protein AF-10 isoform X1"/>
    <property type="match status" value="1"/>
</dbReference>
<dbReference type="PROSITE" id="PS01359">
    <property type="entry name" value="ZF_PHD_1"/>
    <property type="match status" value="1"/>
</dbReference>
<feature type="domain" description="PHD-type" evidence="10">
    <location>
        <begin position="5"/>
        <end position="57"/>
    </location>
</feature>
<dbReference type="GeneTree" id="ENSGT00940000158572"/>
<dbReference type="InterPro" id="IPR050701">
    <property type="entry name" value="Histone_Mod_Regulator"/>
</dbReference>
<evidence type="ECO:0000256" key="2">
    <source>
        <dbReference type="ARBA" id="ARBA00022553"/>
    </source>
</evidence>
<dbReference type="InterPro" id="IPR019786">
    <property type="entry name" value="Zinc_finger_PHD-type_CS"/>
</dbReference>
<dbReference type="CDD" id="cd15574">
    <property type="entry name" value="PHD_AF10_AF17"/>
    <property type="match status" value="1"/>
</dbReference>
<evidence type="ECO:0000256" key="5">
    <source>
        <dbReference type="ARBA" id="ARBA00022771"/>
    </source>
</evidence>
<evidence type="ECO:0008006" key="14">
    <source>
        <dbReference type="Google" id="ProtNLM"/>
    </source>
</evidence>
<evidence type="ECO:0000259" key="11">
    <source>
        <dbReference type="PROSITE" id="PS51805"/>
    </source>
</evidence>
<dbReference type="GO" id="GO:0008270">
    <property type="term" value="F:zinc ion binding"/>
    <property type="evidence" value="ECO:0007669"/>
    <property type="project" value="UniProtKB-KW"/>
</dbReference>
<name>A0AAQ5ZEU5_AMPOC</name>
<protein>
    <recommendedName>
        <fullName evidence="14">MLLT10 histone lysine methyltransferase DOT1L cofactor</fullName>
    </recommendedName>
</protein>